<proteinExistence type="predicted"/>
<keyword evidence="4" id="KW-1185">Reference proteome</keyword>
<feature type="signal peptide" evidence="1">
    <location>
        <begin position="1"/>
        <end position="20"/>
    </location>
</feature>
<gene>
    <name evidence="3" type="ORF">K1X11_000080</name>
</gene>
<feature type="chain" id="PRO_5046212960" evidence="1">
    <location>
        <begin position="21"/>
        <end position="267"/>
    </location>
</feature>
<evidence type="ECO:0000313" key="3">
    <source>
        <dbReference type="EMBL" id="WRQ87786.1"/>
    </source>
</evidence>
<dbReference type="Proteomes" id="UP000738431">
    <property type="component" value="Chromosome"/>
</dbReference>
<dbReference type="EMBL" id="CP139781">
    <property type="protein sequence ID" value="WRQ87786.1"/>
    <property type="molecule type" value="Genomic_DNA"/>
</dbReference>
<reference evidence="3 4" key="1">
    <citation type="submission" date="2023-12" db="EMBL/GenBank/DDBJ databases">
        <title>Description of an unclassified Opitutus bacterium of Verrucomicrobiota.</title>
        <authorList>
            <person name="Zhang D.-F."/>
        </authorList>
    </citation>
    <scope>NUCLEOTIDE SEQUENCE [LARGE SCALE GENOMIC DNA]</scope>
    <source>
        <strain evidence="3 4">WL0086</strain>
    </source>
</reference>
<dbReference type="RefSeq" id="WP_221029173.1">
    <property type="nucleotide sequence ID" value="NZ_CP139781.1"/>
</dbReference>
<dbReference type="Pfam" id="PF06439">
    <property type="entry name" value="3keto-disac_hyd"/>
    <property type="match status" value="1"/>
</dbReference>
<organism evidence="3 4">
    <name type="scientific">Actomonas aquatica</name>
    <dbReference type="NCBI Taxonomy" id="2866162"/>
    <lineage>
        <taxon>Bacteria</taxon>
        <taxon>Pseudomonadati</taxon>
        <taxon>Verrucomicrobiota</taxon>
        <taxon>Opitutia</taxon>
        <taxon>Opitutales</taxon>
        <taxon>Opitutaceae</taxon>
        <taxon>Actomonas</taxon>
    </lineage>
</organism>
<dbReference type="InterPro" id="IPR010496">
    <property type="entry name" value="AL/BT2_dom"/>
</dbReference>
<name>A0ABZ1C8G1_9BACT</name>
<evidence type="ECO:0000256" key="1">
    <source>
        <dbReference type="SAM" id="SignalP"/>
    </source>
</evidence>
<dbReference type="Gene3D" id="2.60.120.560">
    <property type="entry name" value="Exo-inulinase, domain 1"/>
    <property type="match status" value="1"/>
</dbReference>
<sequence length="267" mass="29470">MRQTCRFGSLLLTFTAGLFAQAPNDGLPPPEWTEYWSPQPALVSAKVGEVPSDAIMLFDGSSLDAWESANAPEEKGQPRAAAAWDIIDGNLVVKAKTGDIRTKAAFGDVQLHLEWRAPSEIKGNSQGRGNSGVFFMERYEVQVLDSHNNPTYVNGQAASVYKQYPPLVNATQPPGTWNTYDIIFVAPRFDAGGELISPARITVFHNGVLTQLDVPLAGPTQWRGLTKYNYHVPRLPIKLQDHGNPVAYRNIWIRELDLPVSTITDVK</sequence>
<evidence type="ECO:0000313" key="4">
    <source>
        <dbReference type="Proteomes" id="UP000738431"/>
    </source>
</evidence>
<protein>
    <submittedName>
        <fullName evidence="3">DUF1080 domain-containing protein</fullName>
    </submittedName>
</protein>
<evidence type="ECO:0000259" key="2">
    <source>
        <dbReference type="Pfam" id="PF06439"/>
    </source>
</evidence>
<feature type="domain" description="3-keto-alpha-glucoside-1,2-lyase/3-keto-2-hydroxy-glucal hydratase" evidence="2">
    <location>
        <begin position="54"/>
        <end position="254"/>
    </location>
</feature>
<keyword evidence="1" id="KW-0732">Signal</keyword>
<accession>A0ABZ1C8G1</accession>